<comment type="caution">
    <text evidence="2">The sequence shown here is derived from an EMBL/GenBank/DDBJ whole genome shotgun (WGS) entry which is preliminary data.</text>
</comment>
<evidence type="ECO:0000256" key="1">
    <source>
        <dbReference type="SAM" id="Phobius"/>
    </source>
</evidence>
<organism evidence="2 3">
    <name type="scientific">Candidatus Marsarchaeota G2 archaeon BE_D</name>
    <dbReference type="NCBI Taxonomy" id="1978158"/>
    <lineage>
        <taxon>Archaea</taxon>
        <taxon>Candidatus Marsarchaeota</taxon>
        <taxon>Candidatus Marsarchaeota group 2</taxon>
    </lineage>
</organism>
<keyword evidence="1" id="KW-1133">Transmembrane helix</keyword>
<dbReference type="EMBL" id="NEXF01000035">
    <property type="protein sequence ID" value="PSO08957.1"/>
    <property type="molecule type" value="Genomic_DNA"/>
</dbReference>
<keyword evidence="1" id="KW-0472">Membrane</keyword>
<accession>A0A2R6CDJ0</accession>
<name>A0A2R6CDJ0_9ARCH</name>
<dbReference type="Proteomes" id="UP000242015">
    <property type="component" value="Unassembled WGS sequence"/>
</dbReference>
<gene>
    <name evidence="2" type="ORF">B9Q04_02895</name>
</gene>
<reference evidence="2 3" key="1">
    <citation type="submission" date="2017-04" db="EMBL/GenBank/DDBJ databases">
        <title>Novel microbial lineages endemic to geothermal iron-oxide mats fill important gaps in the evolutionary history of Archaea.</title>
        <authorList>
            <person name="Jay Z.J."/>
            <person name="Beam J.P."/>
            <person name="Dlakic M."/>
            <person name="Rusch D.B."/>
            <person name="Kozubal M.A."/>
            <person name="Inskeep W.P."/>
        </authorList>
    </citation>
    <scope>NUCLEOTIDE SEQUENCE [LARGE SCALE GENOMIC DNA]</scope>
    <source>
        <strain evidence="2">BE_D</strain>
    </source>
</reference>
<feature type="transmembrane region" description="Helical" evidence="1">
    <location>
        <begin position="71"/>
        <end position="93"/>
    </location>
</feature>
<feature type="transmembrane region" description="Helical" evidence="1">
    <location>
        <begin position="100"/>
        <end position="123"/>
    </location>
</feature>
<dbReference type="AlphaFoldDB" id="A0A2R6CDJ0"/>
<keyword evidence="1" id="KW-0812">Transmembrane</keyword>
<protein>
    <submittedName>
        <fullName evidence="2">Uncharacterized protein</fullName>
    </submittedName>
</protein>
<sequence>MIATNLDVVFGVVNLNGIIAVCGVILQLLAGALPWLGSGSHGFGYNYLDVAGMAASGALPIPNPRLYSQGLIFTSPLLVAALLLYPLGLIGAFASLRFRVFSFGLIAILCAAIWIYILLSYGVPVPAAPYFEMAGGVTVSLSKFINPIPLTQSKPPHSNT</sequence>
<evidence type="ECO:0000313" key="3">
    <source>
        <dbReference type="Proteomes" id="UP000242015"/>
    </source>
</evidence>
<feature type="transmembrane region" description="Helical" evidence="1">
    <location>
        <begin position="12"/>
        <end position="36"/>
    </location>
</feature>
<evidence type="ECO:0000313" key="2">
    <source>
        <dbReference type="EMBL" id="PSO08957.1"/>
    </source>
</evidence>
<proteinExistence type="predicted"/>